<dbReference type="OrthoDB" id="799376at2"/>
<feature type="compositionally biased region" description="Basic and acidic residues" evidence="1">
    <location>
        <begin position="52"/>
        <end position="68"/>
    </location>
</feature>
<dbReference type="InterPro" id="IPR032272">
    <property type="entry name" value="DUF4834"/>
</dbReference>
<evidence type="ECO:0000256" key="2">
    <source>
        <dbReference type="SAM" id="Phobius"/>
    </source>
</evidence>
<dbReference type="Pfam" id="PF16118">
    <property type="entry name" value="DUF4834"/>
    <property type="match status" value="1"/>
</dbReference>
<dbReference type="AlphaFoldDB" id="A0A563UAB6"/>
<proteinExistence type="predicted"/>
<organism evidence="3 4">
    <name type="scientific">Mucilaginibacter achroorhodeus</name>
    <dbReference type="NCBI Taxonomy" id="2599294"/>
    <lineage>
        <taxon>Bacteria</taxon>
        <taxon>Pseudomonadati</taxon>
        <taxon>Bacteroidota</taxon>
        <taxon>Sphingobacteriia</taxon>
        <taxon>Sphingobacteriales</taxon>
        <taxon>Sphingobacteriaceae</taxon>
        <taxon>Mucilaginibacter</taxon>
    </lineage>
</organism>
<dbReference type="EMBL" id="VOEI01000001">
    <property type="protein sequence ID" value="TWR28295.1"/>
    <property type="molecule type" value="Genomic_DNA"/>
</dbReference>
<keyword evidence="2" id="KW-0472">Membrane</keyword>
<feature type="transmembrane region" description="Helical" evidence="2">
    <location>
        <begin position="6"/>
        <end position="25"/>
    </location>
</feature>
<feature type="region of interest" description="Disordered" evidence="1">
    <location>
        <begin position="40"/>
        <end position="83"/>
    </location>
</feature>
<evidence type="ECO:0000313" key="3">
    <source>
        <dbReference type="EMBL" id="TWR28295.1"/>
    </source>
</evidence>
<gene>
    <name evidence="3" type="ORF">FPZ42_03510</name>
</gene>
<evidence type="ECO:0000256" key="1">
    <source>
        <dbReference type="SAM" id="MobiDB-lite"/>
    </source>
</evidence>
<accession>A0A563UAB6</accession>
<name>A0A563UAB6_9SPHI</name>
<keyword evidence="2" id="KW-0812">Transmembrane</keyword>
<dbReference type="Proteomes" id="UP000318010">
    <property type="component" value="Unassembled WGS sequence"/>
</dbReference>
<comment type="caution">
    <text evidence="3">The sequence shown here is derived from an EMBL/GenBank/DDBJ whole genome shotgun (WGS) entry which is preliminary data.</text>
</comment>
<sequence length="83" mass="9834">MILIRFLIITICSLYIIRSLVRIFLPMLFQSVVNKAQEQARQQQNQYQPPRPDGKIRIDHMPEQRKSSVPDSEGEFVDYEEIK</sequence>
<keyword evidence="2" id="KW-1133">Transmembrane helix</keyword>
<keyword evidence="4" id="KW-1185">Reference proteome</keyword>
<reference evidence="3 4" key="1">
    <citation type="submission" date="2019-07" db="EMBL/GenBank/DDBJ databases">
        <authorList>
            <person name="Kim J."/>
        </authorList>
    </citation>
    <scope>NUCLEOTIDE SEQUENCE [LARGE SCALE GENOMIC DNA]</scope>
    <source>
        <strain evidence="3 4">MJ1a</strain>
    </source>
</reference>
<protein>
    <submittedName>
        <fullName evidence="3">DUF4834 family protein</fullName>
    </submittedName>
</protein>
<feature type="compositionally biased region" description="Acidic residues" evidence="1">
    <location>
        <begin position="72"/>
        <end position="83"/>
    </location>
</feature>
<evidence type="ECO:0000313" key="4">
    <source>
        <dbReference type="Proteomes" id="UP000318010"/>
    </source>
</evidence>